<evidence type="ECO:0000313" key="2">
    <source>
        <dbReference type="Proteomes" id="UP000636709"/>
    </source>
</evidence>
<gene>
    <name evidence="1" type="ORF">HU200_011471</name>
</gene>
<dbReference type="SUPFAM" id="SSF56112">
    <property type="entry name" value="Protein kinase-like (PK-like)"/>
    <property type="match status" value="1"/>
</dbReference>
<name>A0A835FGJ0_9POAL</name>
<sequence>MDMLRCLVDKKEKEGAIRYVEPERFNVAMLRAATKNFSEENKLGQGGFGEVFKVHLNIS</sequence>
<keyword evidence="2" id="KW-1185">Reference proteome</keyword>
<comment type="caution">
    <text evidence="1">The sequence shown here is derived from an EMBL/GenBank/DDBJ whole genome shotgun (WGS) entry which is preliminary data.</text>
</comment>
<reference evidence="1" key="1">
    <citation type="submission" date="2020-07" db="EMBL/GenBank/DDBJ databases">
        <title>Genome sequence and genetic diversity analysis of an under-domesticated orphan crop, white fonio (Digitaria exilis).</title>
        <authorList>
            <person name="Bennetzen J.L."/>
            <person name="Chen S."/>
            <person name="Ma X."/>
            <person name="Wang X."/>
            <person name="Yssel A.E.J."/>
            <person name="Chaluvadi S.R."/>
            <person name="Johnson M."/>
            <person name="Gangashetty P."/>
            <person name="Hamidou F."/>
            <person name="Sanogo M.D."/>
            <person name="Zwaenepoel A."/>
            <person name="Wallace J."/>
            <person name="Van De Peer Y."/>
            <person name="Van Deynze A."/>
        </authorList>
    </citation>
    <scope>NUCLEOTIDE SEQUENCE</scope>
    <source>
        <tissue evidence="1">Leaves</tissue>
    </source>
</reference>
<evidence type="ECO:0000313" key="1">
    <source>
        <dbReference type="EMBL" id="KAF8754435.1"/>
    </source>
</evidence>
<dbReference type="AlphaFoldDB" id="A0A835FGJ0"/>
<dbReference type="Proteomes" id="UP000636709">
    <property type="component" value="Unassembled WGS sequence"/>
</dbReference>
<proteinExistence type="predicted"/>
<accession>A0A835FGJ0</accession>
<dbReference type="OrthoDB" id="694256at2759"/>
<protein>
    <submittedName>
        <fullName evidence="1">Uncharacterized protein</fullName>
    </submittedName>
</protein>
<dbReference type="InterPro" id="IPR011009">
    <property type="entry name" value="Kinase-like_dom_sf"/>
</dbReference>
<organism evidence="1 2">
    <name type="scientific">Digitaria exilis</name>
    <dbReference type="NCBI Taxonomy" id="1010633"/>
    <lineage>
        <taxon>Eukaryota</taxon>
        <taxon>Viridiplantae</taxon>
        <taxon>Streptophyta</taxon>
        <taxon>Embryophyta</taxon>
        <taxon>Tracheophyta</taxon>
        <taxon>Spermatophyta</taxon>
        <taxon>Magnoliopsida</taxon>
        <taxon>Liliopsida</taxon>
        <taxon>Poales</taxon>
        <taxon>Poaceae</taxon>
        <taxon>PACMAD clade</taxon>
        <taxon>Panicoideae</taxon>
        <taxon>Panicodae</taxon>
        <taxon>Paniceae</taxon>
        <taxon>Anthephorinae</taxon>
        <taxon>Digitaria</taxon>
    </lineage>
</organism>
<dbReference type="EMBL" id="JACEFO010000854">
    <property type="protein sequence ID" value="KAF8754435.1"/>
    <property type="molecule type" value="Genomic_DNA"/>
</dbReference>
<dbReference type="Gene3D" id="3.30.200.20">
    <property type="entry name" value="Phosphorylase Kinase, domain 1"/>
    <property type="match status" value="1"/>
</dbReference>